<dbReference type="GO" id="GO:0005886">
    <property type="term" value="C:plasma membrane"/>
    <property type="evidence" value="ECO:0007669"/>
    <property type="project" value="InterPro"/>
</dbReference>
<accession>A0A6M8HV93</accession>
<evidence type="ECO:0000313" key="5">
    <source>
        <dbReference type="Proteomes" id="UP000500767"/>
    </source>
</evidence>
<dbReference type="PANTHER" id="PTHR10264:SF19">
    <property type="entry name" value="AT06885P-RELATED"/>
    <property type="match status" value="1"/>
</dbReference>
<sequence>MVGQWQRAVVLRLGRFRGVRGPGLFFLIPFIETIQTLVDMRIRTTEIRAEEALTRDTVSIAMDAIVFWRVIDAAKAALEIDDFRLAVERVAQTSLREMIGTHDLSRLLSDRQVADQELQRAIGAKTVSWGVTITSVEIKDIGIPASLQDAMSRQAQAEREKQARETLASAEVGVARQVREAALIYASDPIALKLRQMNLVYEMNKERGTTIIIPSDLASALGQLFTRDIAPPQPDPGPGAPI</sequence>
<dbReference type="InterPro" id="IPR001972">
    <property type="entry name" value="Stomatin_HflK_fam"/>
</dbReference>
<dbReference type="KEGG" id="lck:HN018_05340"/>
<dbReference type="PRINTS" id="PR00721">
    <property type="entry name" value="STOMATIN"/>
</dbReference>
<organism evidence="4 5">
    <name type="scientific">Lichenicola cladoniae</name>
    <dbReference type="NCBI Taxonomy" id="1484109"/>
    <lineage>
        <taxon>Bacteria</taxon>
        <taxon>Pseudomonadati</taxon>
        <taxon>Pseudomonadota</taxon>
        <taxon>Alphaproteobacteria</taxon>
        <taxon>Acetobacterales</taxon>
        <taxon>Acetobacteraceae</taxon>
        <taxon>Lichenicola</taxon>
    </lineage>
</organism>
<evidence type="ECO:0000256" key="2">
    <source>
        <dbReference type="ARBA" id="ARBA00008164"/>
    </source>
</evidence>
<dbReference type="PANTHER" id="PTHR10264">
    <property type="entry name" value="BAND 7 PROTEIN-RELATED"/>
    <property type="match status" value="1"/>
</dbReference>
<gene>
    <name evidence="4" type="ORF">HN018_05340</name>
</gene>
<protein>
    <submittedName>
        <fullName evidence="4">Slipin family protein</fullName>
    </submittedName>
</protein>
<reference evidence="4 5" key="1">
    <citation type="journal article" date="2014" name="World J. Microbiol. Biotechnol.">
        <title>Biodiversity and physiological characteristics of Antarctic and Arctic lichens-associated bacteria.</title>
        <authorList>
            <person name="Lee Y.M."/>
            <person name="Kim E.H."/>
            <person name="Lee H.K."/>
            <person name="Hong S.G."/>
        </authorList>
    </citation>
    <scope>NUCLEOTIDE SEQUENCE [LARGE SCALE GENOMIC DNA]</scope>
    <source>
        <strain evidence="4 5">PAMC 26569</strain>
    </source>
</reference>
<dbReference type="Gene3D" id="3.30.479.30">
    <property type="entry name" value="Band 7 domain"/>
    <property type="match status" value="1"/>
</dbReference>
<dbReference type="EMBL" id="CP053708">
    <property type="protein sequence ID" value="QKE92443.1"/>
    <property type="molecule type" value="Genomic_DNA"/>
</dbReference>
<dbReference type="CDD" id="cd13775">
    <property type="entry name" value="SPFH_eoslipins_u3"/>
    <property type="match status" value="1"/>
</dbReference>
<dbReference type="InterPro" id="IPR036013">
    <property type="entry name" value="Band_7/SPFH_dom_sf"/>
</dbReference>
<comment type="similarity">
    <text evidence="2">Belongs to the band 7/mec-2 family.</text>
</comment>
<dbReference type="FunFam" id="3.30.479.30:FF:000004">
    <property type="entry name" value="Putative membrane protease family, stomatin"/>
    <property type="match status" value="1"/>
</dbReference>
<evidence type="ECO:0000256" key="1">
    <source>
        <dbReference type="ARBA" id="ARBA00004167"/>
    </source>
</evidence>
<evidence type="ECO:0000259" key="3">
    <source>
        <dbReference type="SMART" id="SM00244"/>
    </source>
</evidence>
<comment type="subcellular location">
    <subcellularLocation>
        <location evidence="1">Membrane</location>
        <topology evidence="1">Single-pass membrane protein</topology>
    </subcellularLocation>
</comment>
<evidence type="ECO:0000313" key="4">
    <source>
        <dbReference type="EMBL" id="QKE92443.1"/>
    </source>
</evidence>
<name>A0A6M8HV93_9PROT</name>
<dbReference type="Gene3D" id="6.10.250.2090">
    <property type="match status" value="1"/>
</dbReference>
<dbReference type="Proteomes" id="UP000500767">
    <property type="component" value="Chromosome"/>
</dbReference>
<dbReference type="GO" id="GO:0098552">
    <property type="term" value="C:side of membrane"/>
    <property type="evidence" value="ECO:0007669"/>
    <property type="project" value="UniProtKB-ARBA"/>
</dbReference>
<proteinExistence type="inferred from homology"/>
<dbReference type="InterPro" id="IPR001107">
    <property type="entry name" value="Band_7"/>
</dbReference>
<dbReference type="Pfam" id="PF01145">
    <property type="entry name" value="Band_7"/>
    <property type="match status" value="1"/>
</dbReference>
<dbReference type="SMART" id="SM00244">
    <property type="entry name" value="PHB"/>
    <property type="match status" value="1"/>
</dbReference>
<dbReference type="AlphaFoldDB" id="A0A6M8HV93"/>
<keyword evidence="5" id="KW-1185">Reference proteome</keyword>
<feature type="domain" description="Band 7" evidence="3">
    <location>
        <begin position="2"/>
        <end position="155"/>
    </location>
</feature>
<dbReference type="InterPro" id="IPR043202">
    <property type="entry name" value="Band-7_stomatin-like"/>
</dbReference>
<dbReference type="SUPFAM" id="SSF117892">
    <property type="entry name" value="Band 7/SPFH domain"/>
    <property type="match status" value="1"/>
</dbReference>